<protein>
    <submittedName>
        <fullName evidence="1">Uncharacterized protein</fullName>
    </submittedName>
</protein>
<accession>A0A9E8N5L0</accession>
<dbReference type="Proteomes" id="UP001164653">
    <property type="component" value="Chromosome"/>
</dbReference>
<evidence type="ECO:0000313" key="1">
    <source>
        <dbReference type="EMBL" id="WAC10240.1"/>
    </source>
</evidence>
<dbReference type="AlphaFoldDB" id="A0A9E8N5L0"/>
<proteinExistence type="predicted"/>
<sequence length="75" mass="8029">MKNSVTSFVCAMALSTSLVFGNHIDDKAKFTAKLPLPAATPALETPAPQHTKTVDNFNKYTPAQKAAIVELKVAK</sequence>
<dbReference type="KEGG" id="dpf:ON006_21065"/>
<name>A0A9E8N5L0_9BACT</name>
<evidence type="ECO:0000313" key="2">
    <source>
        <dbReference type="Proteomes" id="UP001164653"/>
    </source>
</evidence>
<gene>
    <name evidence="1" type="ORF">ON006_21065</name>
</gene>
<dbReference type="EMBL" id="CP112998">
    <property type="protein sequence ID" value="WAC10240.1"/>
    <property type="molecule type" value="Genomic_DNA"/>
</dbReference>
<organism evidence="1 2">
    <name type="scientific">Dyadobacter pollutisoli</name>
    <dbReference type="NCBI Taxonomy" id="2910158"/>
    <lineage>
        <taxon>Bacteria</taxon>
        <taxon>Pseudomonadati</taxon>
        <taxon>Bacteroidota</taxon>
        <taxon>Cytophagia</taxon>
        <taxon>Cytophagales</taxon>
        <taxon>Spirosomataceae</taxon>
        <taxon>Dyadobacter</taxon>
    </lineage>
</organism>
<reference evidence="1" key="1">
    <citation type="submission" date="2022-11" db="EMBL/GenBank/DDBJ databases">
        <title>Dyadobacter pollutisoli sp. nov., isolated from plastic dumped soil.</title>
        <authorList>
            <person name="Kim J.M."/>
            <person name="Kim K.R."/>
            <person name="Lee J.K."/>
            <person name="Hao L."/>
            <person name="Jeon C.O."/>
        </authorList>
    </citation>
    <scope>NUCLEOTIDE SEQUENCE</scope>
    <source>
        <strain evidence="1">U1</strain>
    </source>
</reference>
<keyword evidence="2" id="KW-1185">Reference proteome</keyword>
<dbReference type="RefSeq" id="WP_244823832.1">
    <property type="nucleotide sequence ID" value="NZ_CP112998.1"/>
</dbReference>